<evidence type="ECO:0000256" key="7">
    <source>
        <dbReference type="ARBA" id="ARBA00022723"/>
    </source>
</evidence>
<dbReference type="FunFam" id="1.10.520.10:FF:000009">
    <property type="entry name" value="Peroxidase"/>
    <property type="match status" value="1"/>
</dbReference>
<keyword evidence="5" id="KW-0575">Peroxidase</keyword>
<dbReference type="GO" id="GO:0042744">
    <property type="term" value="P:hydrogen peroxide catabolic process"/>
    <property type="evidence" value="ECO:0007669"/>
    <property type="project" value="UniProtKB-KW"/>
</dbReference>
<evidence type="ECO:0000256" key="13">
    <source>
        <dbReference type="ARBA" id="ARBA00023180"/>
    </source>
</evidence>
<keyword evidence="19" id="KW-0175">Coiled coil</keyword>
<dbReference type="PROSITE" id="PS50873">
    <property type="entry name" value="PEROXIDASE_4"/>
    <property type="match status" value="1"/>
</dbReference>
<keyword evidence="11 16" id="KW-0408">Iron</keyword>
<evidence type="ECO:0000256" key="20">
    <source>
        <dbReference type="SAM" id="MobiDB-lite"/>
    </source>
</evidence>
<feature type="active site" description="Proton acceptor" evidence="15">
    <location>
        <position position="63"/>
    </location>
</feature>
<feature type="region of interest" description="Disordered" evidence="20">
    <location>
        <begin position="304"/>
        <end position="327"/>
    </location>
</feature>
<keyword evidence="24" id="KW-1185">Reference proteome</keyword>
<feature type="compositionally biased region" description="Low complexity" evidence="20">
    <location>
        <begin position="312"/>
        <end position="327"/>
    </location>
</feature>
<organism evidence="23 24">
    <name type="scientific">Chenopodium quinoa</name>
    <name type="common">Quinoa</name>
    <dbReference type="NCBI Taxonomy" id="63459"/>
    <lineage>
        <taxon>Eukaryota</taxon>
        <taxon>Viridiplantae</taxon>
        <taxon>Streptophyta</taxon>
        <taxon>Embryophyta</taxon>
        <taxon>Tracheophyta</taxon>
        <taxon>Spermatophyta</taxon>
        <taxon>Magnoliopsida</taxon>
        <taxon>eudicotyledons</taxon>
        <taxon>Gunneridae</taxon>
        <taxon>Pentapetalae</taxon>
        <taxon>Caryophyllales</taxon>
        <taxon>Chenopodiaceae</taxon>
        <taxon>Chenopodioideae</taxon>
        <taxon>Atripliceae</taxon>
        <taxon>Chenopodium</taxon>
    </lineage>
</organism>
<evidence type="ECO:0000256" key="12">
    <source>
        <dbReference type="ARBA" id="ARBA00023157"/>
    </source>
</evidence>
<evidence type="ECO:0000256" key="17">
    <source>
        <dbReference type="PIRSR" id="PIRSR600823-5"/>
    </source>
</evidence>
<comment type="cofactor">
    <cofactor evidence="16">
        <name>Ca(2+)</name>
        <dbReference type="ChEBI" id="CHEBI:29108"/>
    </cofactor>
    <text evidence="16">Binds 2 calcium ions per subunit.</text>
</comment>
<dbReference type="InterPro" id="IPR033905">
    <property type="entry name" value="Secretory_peroxidase"/>
</dbReference>
<dbReference type="EC" id="1.11.1.7" evidence="3"/>
<feature type="binding site" evidence="16">
    <location>
        <position position="191"/>
    </location>
    <ligand>
        <name>Ca(2+)</name>
        <dbReference type="ChEBI" id="CHEBI:29108"/>
        <label>2</label>
    </ligand>
</feature>
<dbReference type="Gene3D" id="1.10.520.10">
    <property type="match status" value="1"/>
</dbReference>
<feature type="coiled-coil region" evidence="19">
    <location>
        <begin position="350"/>
        <end position="377"/>
    </location>
</feature>
<dbReference type="GO" id="GO:0140825">
    <property type="term" value="F:lactoperoxidase activity"/>
    <property type="evidence" value="ECO:0007669"/>
    <property type="project" value="UniProtKB-EC"/>
</dbReference>
<dbReference type="PRINTS" id="PR00461">
    <property type="entry name" value="PLPEROXIDASE"/>
</dbReference>
<reference evidence="23" key="1">
    <citation type="journal article" date="2017" name="Nature">
        <title>The genome of Chenopodium quinoa.</title>
        <authorList>
            <person name="Jarvis D.E."/>
            <person name="Ho Y.S."/>
            <person name="Lightfoot D.J."/>
            <person name="Schmoeckel S.M."/>
            <person name="Li B."/>
            <person name="Borm T.J.A."/>
            <person name="Ohyanagi H."/>
            <person name="Mineta K."/>
            <person name="Michell C.T."/>
            <person name="Saber N."/>
            <person name="Kharbatia N.M."/>
            <person name="Rupper R.R."/>
            <person name="Sharp A.R."/>
            <person name="Dally N."/>
            <person name="Boughton B.A."/>
            <person name="Woo Y.H."/>
            <person name="Gao G."/>
            <person name="Schijlen E.G.W.M."/>
            <person name="Guo X."/>
            <person name="Momin A.A."/>
            <person name="Negrao S."/>
            <person name="Al-Babili S."/>
            <person name="Gehring C."/>
            <person name="Roessner U."/>
            <person name="Jung C."/>
            <person name="Murphy K."/>
            <person name="Arold S.T."/>
            <person name="Gojobori T."/>
            <person name="van der Linden C.G."/>
            <person name="van Loo E.N."/>
            <person name="Jellen E.N."/>
            <person name="Maughan P.J."/>
            <person name="Tester M."/>
        </authorList>
    </citation>
    <scope>NUCLEOTIDE SEQUENCE [LARGE SCALE GENOMIC DNA]</scope>
    <source>
        <strain evidence="23">cv. PI 614886</strain>
    </source>
</reference>
<feature type="binding site" evidence="16">
    <location>
        <position position="243"/>
    </location>
    <ligand>
        <name>Ca(2+)</name>
        <dbReference type="ChEBI" id="CHEBI:29108"/>
        <label>2</label>
    </ligand>
</feature>
<evidence type="ECO:0000256" key="9">
    <source>
        <dbReference type="ARBA" id="ARBA00022837"/>
    </source>
</evidence>
<dbReference type="InterPro" id="IPR000823">
    <property type="entry name" value="Peroxidase_pln"/>
</dbReference>
<proteinExistence type="inferred from homology"/>
<keyword evidence="8 21" id="KW-0732">Signal</keyword>
<evidence type="ECO:0000256" key="4">
    <source>
        <dbReference type="ARBA" id="ARBA00022525"/>
    </source>
</evidence>
<evidence type="ECO:0000256" key="2">
    <source>
        <dbReference type="ARBA" id="ARBA00002322"/>
    </source>
</evidence>
<comment type="cofactor">
    <cofactor evidence="16">
        <name>heme b</name>
        <dbReference type="ChEBI" id="CHEBI:60344"/>
    </cofactor>
    <text evidence="16">Binds 1 heme b (iron(II)-protoporphyrin IX) group per subunit.</text>
</comment>
<evidence type="ECO:0000313" key="23">
    <source>
        <dbReference type="EnsemblPlants" id="AUR62006343-RA:cds"/>
    </source>
</evidence>
<keyword evidence="10" id="KW-0560">Oxidoreductase</keyword>
<feature type="domain" description="Plant heme peroxidase family profile" evidence="22">
    <location>
        <begin position="22"/>
        <end position="317"/>
    </location>
</feature>
<feature type="binding site" evidence="16">
    <location>
        <position position="64"/>
    </location>
    <ligand>
        <name>Ca(2+)</name>
        <dbReference type="ChEBI" id="CHEBI:29108"/>
        <label>1</label>
    </ligand>
</feature>
<evidence type="ECO:0000256" key="21">
    <source>
        <dbReference type="SAM" id="SignalP"/>
    </source>
</evidence>
<feature type="binding site" evidence="16">
    <location>
        <position position="85"/>
    </location>
    <ligand>
        <name>Ca(2+)</name>
        <dbReference type="ChEBI" id="CHEBI:29108"/>
        <label>1</label>
    </ligand>
</feature>
<keyword evidence="12 17" id="KW-1015">Disulfide bond</keyword>
<feature type="binding site" evidence="16">
    <location>
        <position position="67"/>
    </location>
    <ligand>
        <name>Ca(2+)</name>
        <dbReference type="ChEBI" id="CHEBI:29108"/>
        <label>1</label>
    </ligand>
</feature>
<keyword evidence="4" id="KW-0964">Secreted</keyword>
<feature type="region of interest" description="Disordered" evidence="20">
    <location>
        <begin position="405"/>
        <end position="426"/>
    </location>
</feature>
<dbReference type="InterPro" id="IPR010255">
    <property type="entry name" value="Haem_peroxidase_sf"/>
</dbReference>
<accession>A0A803L3A4</accession>
<evidence type="ECO:0000256" key="16">
    <source>
        <dbReference type="PIRSR" id="PIRSR600823-3"/>
    </source>
</evidence>
<feature type="binding site" evidence="16">
    <location>
        <position position="235"/>
    </location>
    <ligand>
        <name>Ca(2+)</name>
        <dbReference type="ChEBI" id="CHEBI:29108"/>
        <label>2</label>
    </ligand>
</feature>
<feature type="binding site" evidence="16">
    <location>
        <position position="71"/>
    </location>
    <ligand>
        <name>Ca(2+)</name>
        <dbReference type="ChEBI" id="CHEBI:29108"/>
        <label>1</label>
    </ligand>
</feature>
<protein>
    <recommendedName>
        <fullName evidence="3">peroxidase</fullName>
        <ecNumber evidence="3">1.11.1.7</ecNumber>
    </recommendedName>
</protein>
<evidence type="ECO:0000256" key="3">
    <source>
        <dbReference type="ARBA" id="ARBA00012313"/>
    </source>
</evidence>
<dbReference type="Proteomes" id="UP000596660">
    <property type="component" value="Unplaced"/>
</dbReference>
<sequence>MASSLLLQLCIIFVVFGLAFAQLSENYYAKSCPQAKCIIKDEVRKTIKKEPGMGGSLLHLHFHDCGVGGCDGSILLDDTPKTPGEKSSLINVNSTWGYEVIDRIKARLEKTCPGVVSCADILAAAARDSVVTLGGPTWALPLGRRDSTEPHRMLTDTLGSLFNANLQALVMAFKQQGYTMEEFVALTGSHTIGRARCLTFRKHIYDDKNINPAFAKAMQAHCPKVGNDSERIPIDSTTPYVFDNAYFKNLLQQKGLLAIDQELYTGKGGITDAIVANYSSNQDIFFKQYVTAITKFGQTGVLTGNKGEVRTNSRASTTAESSAAAGTSAPIVERAETIAPGVEGSEDEDERLLNNSVARARADIKDLQTNADIVRQDLEKNLFRLMDQGAELLRKYEVEEIPSLESRTRELKSEKHKMAKDFRQKSFTAEKKSLKEKTDLRNEIQRLYDQLKAQQEESSNTQAELEKAQQLLTDQVEAWASDEKDVHPREASQAEVDFLARQVEVEAREEEEAERTEKEAAQKLEFEKALVHLASSSTSSISSGQDCPL</sequence>
<dbReference type="FunFam" id="1.10.420.10:FF:000001">
    <property type="entry name" value="Peroxidase"/>
    <property type="match status" value="1"/>
</dbReference>
<evidence type="ECO:0000256" key="19">
    <source>
        <dbReference type="SAM" id="Coils"/>
    </source>
</evidence>
<dbReference type="EnsemblPlants" id="AUR62006343-RA">
    <property type="protein sequence ID" value="AUR62006343-RA:cds"/>
    <property type="gene ID" value="AUR62006343"/>
</dbReference>
<evidence type="ECO:0000313" key="24">
    <source>
        <dbReference type="Proteomes" id="UP000596660"/>
    </source>
</evidence>
<feature type="binding site" evidence="16">
    <location>
        <position position="69"/>
    </location>
    <ligand>
        <name>Ca(2+)</name>
        <dbReference type="ChEBI" id="CHEBI:29108"/>
        <label>1</label>
    </ligand>
</feature>
<feature type="binding site" evidence="16">
    <location>
        <position position="73"/>
    </location>
    <ligand>
        <name>Ca(2+)</name>
        <dbReference type="ChEBI" id="CHEBI:29108"/>
        <label>1</label>
    </ligand>
</feature>
<dbReference type="InterPro" id="IPR002016">
    <property type="entry name" value="Haem_peroxidase"/>
</dbReference>
<comment type="catalytic activity">
    <reaction evidence="1">
        <text>2 a phenolic donor + H2O2 = 2 a phenolic radical donor + 2 H2O</text>
        <dbReference type="Rhea" id="RHEA:56136"/>
        <dbReference type="ChEBI" id="CHEBI:15377"/>
        <dbReference type="ChEBI" id="CHEBI:16240"/>
        <dbReference type="ChEBI" id="CHEBI:139520"/>
        <dbReference type="ChEBI" id="CHEBI:139521"/>
        <dbReference type="EC" id="1.11.1.7"/>
    </reaction>
</comment>
<dbReference type="PRINTS" id="PR00458">
    <property type="entry name" value="PEROXIDASE"/>
</dbReference>
<feature type="binding site" description="axial binding residue" evidence="16">
    <location>
        <position position="190"/>
    </location>
    <ligand>
        <name>heme b</name>
        <dbReference type="ChEBI" id="CHEBI:60344"/>
    </ligand>
    <ligandPart>
        <name>Fe</name>
        <dbReference type="ChEBI" id="CHEBI:18248"/>
    </ligandPart>
</feature>
<dbReference type="SUPFAM" id="SSF48113">
    <property type="entry name" value="Heme-dependent peroxidases"/>
    <property type="match status" value="1"/>
</dbReference>
<feature type="chain" id="PRO_5031518693" description="peroxidase" evidence="21">
    <location>
        <begin position="22"/>
        <end position="549"/>
    </location>
</feature>
<evidence type="ECO:0000256" key="15">
    <source>
        <dbReference type="PIRSR" id="PIRSR600823-1"/>
    </source>
</evidence>
<dbReference type="PANTHER" id="PTHR31388:SF264">
    <property type="entry name" value="PEROXIDASE 59"/>
    <property type="match status" value="1"/>
</dbReference>
<keyword evidence="6" id="KW-0349">Heme</keyword>
<evidence type="ECO:0000256" key="1">
    <source>
        <dbReference type="ARBA" id="ARBA00000189"/>
    </source>
</evidence>
<reference evidence="23" key="2">
    <citation type="submission" date="2021-03" db="UniProtKB">
        <authorList>
            <consortium name="EnsemblPlants"/>
        </authorList>
    </citation>
    <scope>IDENTIFICATION</scope>
</reference>
<evidence type="ECO:0000256" key="18">
    <source>
        <dbReference type="RuleBase" id="RU004241"/>
    </source>
</evidence>
<dbReference type="GO" id="GO:0020037">
    <property type="term" value="F:heme binding"/>
    <property type="evidence" value="ECO:0007669"/>
    <property type="project" value="InterPro"/>
</dbReference>
<dbReference type="AlphaFoldDB" id="A0A803L3A4"/>
<comment type="function">
    <text evidence="2">Removal of H(2)O(2), oxidation of toxic reductants, biosynthesis and degradation of lignin, suberization, auxin catabolism, response to environmental stresses such as wounding, pathogen attack and oxidative stress. These functions might be dependent on each isozyme/isoform in each plant tissue.</text>
</comment>
<evidence type="ECO:0000256" key="8">
    <source>
        <dbReference type="ARBA" id="ARBA00022729"/>
    </source>
</evidence>
<feature type="disulfide bond" evidence="17">
    <location>
        <begin position="65"/>
        <end position="70"/>
    </location>
</feature>
<evidence type="ECO:0000256" key="5">
    <source>
        <dbReference type="ARBA" id="ARBA00022559"/>
    </source>
</evidence>
<evidence type="ECO:0000259" key="22">
    <source>
        <dbReference type="PROSITE" id="PS50873"/>
    </source>
</evidence>
<feature type="signal peptide" evidence="21">
    <location>
        <begin position="1"/>
        <end position="21"/>
    </location>
</feature>
<dbReference type="Gramene" id="AUR62006343-RA">
    <property type="protein sequence ID" value="AUR62006343-RA:cds"/>
    <property type="gene ID" value="AUR62006343"/>
</dbReference>
<dbReference type="Gene3D" id="1.10.420.10">
    <property type="entry name" value="Peroxidase, domain 2"/>
    <property type="match status" value="1"/>
</dbReference>
<dbReference type="CDD" id="cd00693">
    <property type="entry name" value="secretory_peroxidase"/>
    <property type="match status" value="1"/>
</dbReference>
<dbReference type="GO" id="GO:0046872">
    <property type="term" value="F:metal ion binding"/>
    <property type="evidence" value="ECO:0007669"/>
    <property type="project" value="UniProtKB-KW"/>
</dbReference>
<feature type="disulfide bond" evidence="17">
    <location>
        <begin position="32"/>
        <end position="112"/>
    </location>
</feature>
<dbReference type="Pfam" id="PF00141">
    <property type="entry name" value="peroxidase"/>
    <property type="match status" value="1"/>
</dbReference>
<keyword evidence="14" id="KW-0376">Hydrogen peroxide</keyword>
<dbReference type="PANTHER" id="PTHR31388">
    <property type="entry name" value="PEROXIDASE 72-RELATED"/>
    <property type="match status" value="1"/>
</dbReference>
<feature type="disulfide bond" evidence="17">
    <location>
        <begin position="197"/>
        <end position="222"/>
    </location>
</feature>
<name>A0A803L3A4_CHEQI</name>
<keyword evidence="13" id="KW-0325">Glycoprotein</keyword>
<evidence type="ECO:0000256" key="6">
    <source>
        <dbReference type="ARBA" id="ARBA00022617"/>
    </source>
</evidence>
<evidence type="ECO:0000256" key="14">
    <source>
        <dbReference type="ARBA" id="ARBA00023324"/>
    </source>
</evidence>
<dbReference type="GO" id="GO:0006979">
    <property type="term" value="P:response to oxidative stress"/>
    <property type="evidence" value="ECO:0007669"/>
    <property type="project" value="InterPro"/>
</dbReference>
<keyword evidence="9 16" id="KW-0106">Calcium</keyword>
<comment type="similarity">
    <text evidence="18">Belongs to the peroxidase family.</text>
</comment>
<evidence type="ECO:0000256" key="10">
    <source>
        <dbReference type="ARBA" id="ARBA00023002"/>
    </source>
</evidence>
<keyword evidence="7 16" id="KW-0479">Metal-binding</keyword>
<feature type="binding site" evidence="16">
    <location>
        <position position="238"/>
    </location>
    <ligand>
        <name>Ca(2+)</name>
        <dbReference type="ChEBI" id="CHEBI:29108"/>
        <label>2</label>
    </ligand>
</feature>
<evidence type="ECO:0000256" key="11">
    <source>
        <dbReference type="ARBA" id="ARBA00023004"/>
    </source>
</evidence>
<feature type="coiled-coil region" evidence="19">
    <location>
        <begin position="430"/>
        <end position="471"/>
    </location>
</feature>